<dbReference type="SUPFAM" id="SSF49299">
    <property type="entry name" value="PKD domain"/>
    <property type="match status" value="1"/>
</dbReference>
<feature type="signal peptide" evidence="1">
    <location>
        <begin position="1"/>
        <end position="18"/>
    </location>
</feature>
<evidence type="ECO:0000313" key="3">
    <source>
        <dbReference type="EMBL" id="QGY44586.1"/>
    </source>
</evidence>
<dbReference type="AlphaFoldDB" id="A0A6I6JNP7"/>
<dbReference type="RefSeq" id="WP_158867020.1">
    <property type="nucleotide sequence ID" value="NZ_CP046401.1"/>
</dbReference>
<gene>
    <name evidence="3" type="ORF">GM418_13205</name>
</gene>
<dbReference type="EMBL" id="CP046401">
    <property type="protein sequence ID" value="QGY44586.1"/>
    <property type="molecule type" value="Genomic_DNA"/>
</dbReference>
<name>A0A6I6JNP7_9BACT</name>
<evidence type="ECO:0000259" key="2">
    <source>
        <dbReference type="PROSITE" id="PS50093"/>
    </source>
</evidence>
<dbReference type="InterPro" id="IPR000601">
    <property type="entry name" value="PKD_dom"/>
</dbReference>
<dbReference type="Pfam" id="PF18911">
    <property type="entry name" value="PKD_4"/>
    <property type="match status" value="1"/>
</dbReference>
<accession>A0A6I6JNP7</accession>
<dbReference type="CDD" id="cd00146">
    <property type="entry name" value="PKD"/>
    <property type="match status" value="1"/>
</dbReference>
<evidence type="ECO:0000256" key="1">
    <source>
        <dbReference type="SAM" id="SignalP"/>
    </source>
</evidence>
<sequence>MKKIKYLILVLFALSILASGCKKEENETAGKAVFSYVSDGFQVTFTNFTFGANEFEWDFDDGSDISTLSNPVHIFKAKGVYMVSLNAYTNGEVSNFTDSVVVTGPNIKIDGNFMDWDYVEYLFEQEESTGTLKSIKGYVDAANINFYLEGTEDMSLAVMDIYIDADNDPTTGYQSWQFPMGSGADILCEGNFDPERPQNSAGTIYDYTGVDGGWGWTGKMSFSEGMNFSKIATNNGNYAIEFSISKAALGDVSGAISFAFFELNAGWAGVGEIPVSSQEDSKLLELKF</sequence>
<dbReference type="InterPro" id="IPR013783">
    <property type="entry name" value="Ig-like_fold"/>
</dbReference>
<dbReference type="KEGG" id="mcos:GM418_13205"/>
<protein>
    <recommendedName>
        <fullName evidence="2">PKD domain-containing protein</fullName>
    </recommendedName>
</protein>
<proteinExistence type="predicted"/>
<dbReference type="Gene3D" id="2.60.40.10">
    <property type="entry name" value="Immunoglobulins"/>
    <property type="match status" value="1"/>
</dbReference>
<keyword evidence="4" id="KW-1185">Reference proteome</keyword>
<keyword evidence="1" id="KW-0732">Signal</keyword>
<evidence type="ECO:0000313" key="4">
    <source>
        <dbReference type="Proteomes" id="UP000428260"/>
    </source>
</evidence>
<dbReference type="PROSITE" id="PS51257">
    <property type="entry name" value="PROKAR_LIPOPROTEIN"/>
    <property type="match status" value="1"/>
</dbReference>
<dbReference type="Proteomes" id="UP000428260">
    <property type="component" value="Chromosome"/>
</dbReference>
<reference evidence="3 4" key="1">
    <citation type="submission" date="2019-11" db="EMBL/GenBank/DDBJ databases">
        <authorList>
            <person name="Zheng R.K."/>
            <person name="Sun C.M."/>
        </authorList>
    </citation>
    <scope>NUCLEOTIDE SEQUENCE [LARGE SCALE GENOMIC DNA]</scope>
    <source>
        <strain evidence="3 4">WC007</strain>
    </source>
</reference>
<organism evidence="3 4">
    <name type="scientific">Maribellus comscasis</name>
    <dbReference type="NCBI Taxonomy" id="2681766"/>
    <lineage>
        <taxon>Bacteria</taxon>
        <taxon>Pseudomonadati</taxon>
        <taxon>Bacteroidota</taxon>
        <taxon>Bacteroidia</taxon>
        <taxon>Marinilabiliales</taxon>
        <taxon>Prolixibacteraceae</taxon>
        <taxon>Maribellus</taxon>
    </lineage>
</organism>
<feature type="domain" description="PKD" evidence="2">
    <location>
        <begin position="55"/>
        <end position="103"/>
    </location>
</feature>
<dbReference type="PROSITE" id="PS50093">
    <property type="entry name" value="PKD"/>
    <property type="match status" value="1"/>
</dbReference>
<feature type="chain" id="PRO_5026022178" description="PKD domain-containing protein" evidence="1">
    <location>
        <begin position="19"/>
        <end position="288"/>
    </location>
</feature>
<dbReference type="InterPro" id="IPR035986">
    <property type="entry name" value="PKD_dom_sf"/>
</dbReference>